<protein>
    <submittedName>
        <fullName evidence="7">OLC1v1030938C1</fullName>
    </submittedName>
</protein>
<dbReference type="EMBL" id="OX459119">
    <property type="protein sequence ID" value="CAI9095079.1"/>
    <property type="molecule type" value="Genomic_DNA"/>
</dbReference>
<dbReference type="Pfam" id="PF14541">
    <property type="entry name" value="TAXi_C"/>
    <property type="match status" value="1"/>
</dbReference>
<comment type="subcellular location">
    <subcellularLocation>
        <location evidence="1">Secreted</location>
        <location evidence="1">Extracellular space</location>
    </subcellularLocation>
</comment>
<dbReference type="PANTHER" id="PTHR47965:SF22">
    <property type="entry name" value="EUKARYOTIC ASPARTYL PROTEASE FAMILY PROTEIN"/>
    <property type="match status" value="1"/>
</dbReference>
<keyword evidence="3" id="KW-0964">Secreted</keyword>
<keyword evidence="4 5" id="KW-0732">Signal</keyword>
<comment type="similarity">
    <text evidence="2">Belongs to the peptidase A1 family.</text>
</comment>
<evidence type="ECO:0000256" key="2">
    <source>
        <dbReference type="ARBA" id="ARBA00007447"/>
    </source>
</evidence>
<dbReference type="GO" id="GO:0006508">
    <property type="term" value="P:proteolysis"/>
    <property type="evidence" value="ECO:0007669"/>
    <property type="project" value="InterPro"/>
</dbReference>
<dbReference type="InterPro" id="IPR033868">
    <property type="entry name" value="Xylanase_inhibitor_I-like"/>
</dbReference>
<dbReference type="InterPro" id="IPR021109">
    <property type="entry name" value="Peptidase_aspartic_dom_sf"/>
</dbReference>
<dbReference type="InterPro" id="IPR033121">
    <property type="entry name" value="PEPTIDASE_A1"/>
</dbReference>
<proteinExistence type="inferred from homology"/>
<dbReference type="CDD" id="cd05489">
    <property type="entry name" value="xylanase_inhibitor_I_like"/>
    <property type="match status" value="1"/>
</dbReference>
<accession>A0AAV1CK98</accession>
<dbReference type="PANTHER" id="PTHR47965">
    <property type="entry name" value="ASPARTYL PROTEASE-RELATED"/>
    <property type="match status" value="1"/>
</dbReference>
<dbReference type="InterPro" id="IPR001461">
    <property type="entry name" value="Aspartic_peptidase_A1"/>
</dbReference>
<sequence length="452" mass="48326">MGSFSTLFPQILFVIVVLSSCSANIHGQFITSKASRPKSLVLPLTKDPSTGQHITEIRQRTPLVPLKLTVDLGGRSLWVDCDRNYVSSTYRPARCRSALCNLANSRSCGDCFDGPKPGCNNDTCSLLPDNSVTKTSTSGELATDVVAVESTDGKNPGDTVTAPRLVFTCGSTFLLEGLANGVSGMAGLGRDPVGLPSQFASAFSFSRRFALCLGSSSKGVLFIGEGPYIFQPTGVDVSQNLHYTPLFINPVSTASSSFEGEKSVEYFVGVTAIKVSREAVPINPALLQIDSQGNGGTKISTVDGYTVMETSIYRAFTNAFTKAMAVYPGAPRLASVAPFEFCFDSTNLPVTRVGPPIPGVDIVFQDETVSWTLFGANLMVEVKKNVICLGVLDGGLNPRTSIVIGAHQFEDNLLEFDIARSRLGFSETLIYRQTTCSNFNFTSTASTTLQVV</sequence>
<dbReference type="PROSITE" id="PS51767">
    <property type="entry name" value="PEPTIDASE_A1"/>
    <property type="match status" value="1"/>
</dbReference>
<evidence type="ECO:0000313" key="7">
    <source>
        <dbReference type="EMBL" id="CAI9095079.1"/>
    </source>
</evidence>
<dbReference type="AlphaFoldDB" id="A0AAV1CK98"/>
<evidence type="ECO:0000259" key="6">
    <source>
        <dbReference type="PROSITE" id="PS51767"/>
    </source>
</evidence>
<evidence type="ECO:0000256" key="3">
    <source>
        <dbReference type="ARBA" id="ARBA00022525"/>
    </source>
</evidence>
<organism evidence="7 8">
    <name type="scientific">Oldenlandia corymbosa var. corymbosa</name>
    <dbReference type="NCBI Taxonomy" id="529605"/>
    <lineage>
        <taxon>Eukaryota</taxon>
        <taxon>Viridiplantae</taxon>
        <taxon>Streptophyta</taxon>
        <taxon>Embryophyta</taxon>
        <taxon>Tracheophyta</taxon>
        <taxon>Spermatophyta</taxon>
        <taxon>Magnoliopsida</taxon>
        <taxon>eudicotyledons</taxon>
        <taxon>Gunneridae</taxon>
        <taxon>Pentapetalae</taxon>
        <taxon>asterids</taxon>
        <taxon>lamiids</taxon>
        <taxon>Gentianales</taxon>
        <taxon>Rubiaceae</taxon>
        <taxon>Rubioideae</taxon>
        <taxon>Spermacoceae</taxon>
        <taxon>Hedyotis-Oldenlandia complex</taxon>
        <taxon>Oldenlandia</taxon>
    </lineage>
</organism>
<reference evidence="7" key="1">
    <citation type="submission" date="2023-03" db="EMBL/GenBank/DDBJ databases">
        <authorList>
            <person name="Julca I."/>
        </authorList>
    </citation>
    <scope>NUCLEOTIDE SEQUENCE</scope>
</reference>
<dbReference type="Gene3D" id="2.40.70.10">
    <property type="entry name" value="Acid Proteases"/>
    <property type="match status" value="2"/>
</dbReference>
<name>A0AAV1CK98_OLDCO</name>
<evidence type="ECO:0000256" key="4">
    <source>
        <dbReference type="ARBA" id="ARBA00022729"/>
    </source>
</evidence>
<keyword evidence="8" id="KW-1185">Reference proteome</keyword>
<gene>
    <name evidence="7" type="ORF">OLC1_LOCUS6122</name>
</gene>
<evidence type="ECO:0000313" key="8">
    <source>
        <dbReference type="Proteomes" id="UP001161247"/>
    </source>
</evidence>
<feature type="domain" description="Peptidase A1" evidence="6">
    <location>
        <begin position="53"/>
        <end position="426"/>
    </location>
</feature>
<dbReference type="GO" id="GO:0004190">
    <property type="term" value="F:aspartic-type endopeptidase activity"/>
    <property type="evidence" value="ECO:0007669"/>
    <property type="project" value="InterPro"/>
</dbReference>
<dbReference type="SUPFAM" id="SSF50630">
    <property type="entry name" value="Acid proteases"/>
    <property type="match status" value="1"/>
</dbReference>
<evidence type="ECO:0000256" key="1">
    <source>
        <dbReference type="ARBA" id="ARBA00004239"/>
    </source>
</evidence>
<evidence type="ECO:0000256" key="5">
    <source>
        <dbReference type="SAM" id="SignalP"/>
    </source>
</evidence>
<dbReference type="Proteomes" id="UP001161247">
    <property type="component" value="Chromosome 2"/>
</dbReference>
<dbReference type="InterPro" id="IPR032861">
    <property type="entry name" value="TAXi_N"/>
</dbReference>
<dbReference type="FunFam" id="2.40.70.10:FF:000041">
    <property type="entry name" value="Basic 7S globulin"/>
    <property type="match status" value="1"/>
</dbReference>
<dbReference type="GO" id="GO:0005576">
    <property type="term" value="C:extracellular region"/>
    <property type="evidence" value="ECO:0007669"/>
    <property type="project" value="UniProtKB-SubCell"/>
</dbReference>
<dbReference type="Pfam" id="PF14543">
    <property type="entry name" value="TAXi_N"/>
    <property type="match status" value="1"/>
</dbReference>
<dbReference type="InterPro" id="IPR032799">
    <property type="entry name" value="TAXi_C"/>
</dbReference>
<feature type="chain" id="PRO_5043550154" evidence="5">
    <location>
        <begin position="28"/>
        <end position="452"/>
    </location>
</feature>
<dbReference type="FunFam" id="2.40.70.10:FF:000045">
    <property type="entry name" value="Basic 7S globulin"/>
    <property type="match status" value="1"/>
</dbReference>
<feature type="signal peptide" evidence="5">
    <location>
        <begin position="1"/>
        <end position="27"/>
    </location>
</feature>